<feature type="compositionally biased region" description="Basic and acidic residues" evidence="6">
    <location>
        <begin position="307"/>
        <end position="318"/>
    </location>
</feature>
<accession>A0A6A6UVX6</accession>
<feature type="transmembrane region" description="Helical" evidence="7">
    <location>
        <begin position="119"/>
        <end position="140"/>
    </location>
</feature>
<evidence type="ECO:0000313" key="9">
    <source>
        <dbReference type="EMBL" id="KAF2742408.1"/>
    </source>
</evidence>
<gene>
    <name evidence="9" type="ORF">M011DRAFT_269333</name>
</gene>
<feature type="transmembrane region" description="Helical" evidence="7">
    <location>
        <begin position="39"/>
        <end position="64"/>
    </location>
</feature>
<name>A0A6A6UVX6_9PLEO</name>
<keyword evidence="4 7" id="KW-0472">Membrane</keyword>
<dbReference type="Proteomes" id="UP000799440">
    <property type="component" value="Unassembled WGS sequence"/>
</dbReference>
<comment type="similarity">
    <text evidence="5">Belongs to the SAT4 family.</text>
</comment>
<dbReference type="PANTHER" id="PTHR33048">
    <property type="entry name" value="PTH11-LIKE INTEGRAL MEMBRANE PROTEIN (AFU_ORTHOLOGUE AFUA_5G11245)"/>
    <property type="match status" value="1"/>
</dbReference>
<keyword evidence="2 7" id="KW-0812">Transmembrane</keyword>
<feature type="compositionally biased region" description="Polar residues" evidence="6">
    <location>
        <begin position="294"/>
        <end position="306"/>
    </location>
</feature>
<evidence type="ECO:0000256" key="3">
    <source>
        <dbReference type="ARBA" id="ARBA00022989"/>
    </source>
</evidence>
<feature type="domain" description="Rhodopsin" evidence="8">
    <location>
        <begin position="25"/>
        <end position="259"/>
    </location>
</feature>
<protein>
    <recommendedName>
        <fullName evidence="8">Rhodopsin domain-containing protein</fullName>
    </recommendedName>
</protein>
<dbReference type="OrthoDB" id="5413793at2759"/>
<feature type="transmembrane region" description="Helical" evidence="7">
    <location>
        <begin position="238"/>
        <end position="265"/>
    </location>
</feature>
<proteinExistence type="inferred from homology"/>
<evidence type="ECO:0000313" key="10">
    <source>
        <dbReference type="Proteomes" id="UP000799440"/>
    </source>
</evidence>
<dbReference type="GO" id="GO:0016020">
    <property type="term" value="C:membrane"/>
    <property type="evidence" value="ECO:0007669"/>
    <property type="project" value="UniProtKB-SubCell"/>
</dbReference>
<evidence type="ECO:0000256" key="5">
    <source>
        <dbReference type="ARBA" id="ARBA00038359"/>
    </source>
</evidence>
<dbReference type="InterPro" id="IPR052337">
    <property type="entry name" value="SAT4-like"/>
</dbReference>
<dbReference type="EMBL" id="MU006609">
    <property type="protein sequence ID" value="KAF2742408.1"/>
    <property type="molecule type" value="Genomic_DNA"/>
</dbReference>
<feature type="transmembrane region" description="Helical" evidence="7">
    <location>
        <begin position="6"/>
        <end position="27"/>
    </location>
</feature>
<comment type="subcellular location">
    <subcellularLocation>
        <location evidence="1">Membrane</location>
        <topology evidence="1">Multi-pass membrane protein</topology>
    </subcellularLocation>
</comment>
<feature type="region of interest" description="Disordered" evidence="6">
    <location>
        <begin position="279"/>
        <end position="323"/>
    </location>
</feature>
<reference evidence="9" key="1">
    <citation type="journal article" date="2020" name="Stud. Mycol.">
        <title>101 Dothideomycetes genomes: a test case for predicting lifestyles and emergence of pathogens.</title>
        <authorList>
            <person name="Haridas S."/>
            <person name="Albert R."/>
            <person name="Binder M."/>
            <person name="Bloem J."/>
            <person name="Labutti K."/>
            <person name="Salamov A."/>
            <person name="Andreopoulos B."/>
            <person name="Baker S."/>
            <person name="Barry K."/>
            <person name="Bills G."/>
            <person name="Bluhm B."/>
            <person name="Cannon C."/>
            <person name="Castanera R."/>
            <person name="Culley D."/>
            <person name="Daum C."/>
            <person name="Ezra D."/>
            <person name="Gonzalez J."/>
            <person name="Henrissat B."/>
            <person name="Kuo A."/>
            <person name="Liang C."/>
            <person name="Lipzen A."/>
            <person name="Lutzoni F."/>
            <person name="Magnuson J."/>
            <person name="Mondo S."/>
            <person name="Nolan M."/>
            <person name="Ohm R."/>
            <person name="Pangilinan J."/>
            <person name="Park H.-J."/>
            <person name="Ramirez L."/>
            <person name="Alfaro M."/>
            <person name="Sun H."/>
            <person name="Tritt A."/>
            <person name="Yoshinaga Y."/>
            <person name="Zwiers L.-H."/>
            <person name="Turgeon B."/>
            <person name="Goodwin S."/>
            <person name="Spatafora J."/>
            <person name="Crous P."/>
            <person name="Grigoriev I."/>
        </authorList>
    </citation>
    <scope>NUCLEOTIDE SEQUENCE</scope>
    <source>
        <strain evidence="9">CBS 119925</strain>
    </source>
</reference>
<evidence type="ECO:0000256" key="7">
    <source>
        <dbReference type="SAM" id="Phobius"/>
    </source>
</evidence>
<dbReference type="AlphaFoldDB" id="A0A6A6UVX6"/>
<evidence type="ECO:0000256" key="6">
    <source>
        <dbReference type="SAM" id="MobiDB-lite"/>
    </source>
</evidence>
<keyword evidence="3 7" id="KW-1133">Transmembrane helix</keyword>
<dbReference type="InterPro" id="IPR049326">
    <property type="entry name" value="Rhodopsin_dom_fungi"/>
</dbReference>
<sequence length="457" mass="51100">MDSRQSTIISLNASLIALTFFSLCARVGRRAFLVRKFNWNDALITLAAVSACVFSIFQIAATVLGLGLHQLDIPSANLPKLRKLFIASNTFYFLCNWAVKHALLLFYSEIVREKKYQGTIWFMHFVAFGFGLSSIVVNIFQCRPFHKAWNPSVPGYCVNVNTFLYFNCAIMLATDLVLYIMPVVFTWHIQIRRTQRIGINCLFGLGGFVLAVSAARVYSIHMLKVAYHDFLWWFADAMIWSVLENHLALVVACAPSIKVIALLLFPRLASSLSHAFSKFSSSGSGSRSRKNSSDPTQPSDVKTGTSHKSDTLETRKSDTSGIQKSDTLKLNLSQLTAPLPSPALTTKSGTSRASRNFAKWFRDSVTSPLSPRGFGGFWKDDSDGMERGLVYPDDTLVSPTSLKGSKWVEMQDTCKGRPKRESEEMEMEMDMYKDIRVDRSVSVESGRRSEVSNGGMF</sequence>
<evidence type="ECO:0000256" key="4">
    <source>
        <dbReference type="ARBA" id="ARBA00023136"/>
    </source>
</evidence>
<dbReference type="Pfam" id="PF20684">
    <property type="entry name" value="Fung_rhodopsin"/>
    <property type="match status" value="1"/>
</dbReference>
<evidence type="ECO:0000256" key="1">
    <source>
        <dbReference type="ARBA" id="ARBA00004141"/>
    </source>
</evidence>
<keyword evidence="10" id="KW-1185">Reference proteome</keyword>
<evidence type="ECO:0000256" key="2">
    <source>
        <dbReference type="ARBA" id="ARBA00022692"/>
    </source>
</evidence>
<feature type="transmembrane region" description="Helical" evidence="7">
    <location>
        <begin position="84"/>
        <end position="107"/>
    </location>
</feature>
<feature type="transmembrane region" description="Helical" evidence="7">
    <location>
        <begin position="160"/>
        <end position="185"/>
    </location>
</feature>
<feature type="transmembrane region" description="Helical" evidence="7">
    <location>
        <begin position="197"/>
        <end position="218"/>
    </location>
</feature>
<dbReference type="PANTHER" id="PTHR33048:SF131">
    <property type="entry name" value="INTEGRAL MEMBRANE PROTEIN"/>
    <property type="match status" value="1"/>
</dbReference>
<evidence type="ECO:0000259" key="8">
    <source>
        <dbReference type="Pfam" id="PF20684"/>
    </source>
</evidence>
<organism evidence="9 10">
    <name type="scientific">Sporormia fimetaria CBS 119925</name>
    <dbReference type="NCBI Taxonomy" id="1340428"/>
    <lineage>
        <taxon>Eukaryota</taxon>
        <taxon>Fungi</taxon>
        <taxon>Dikarya</taxon>
        <taxon>Ascomycota</taxon>
        <taxon>Pezizomycotina</taxon>
        <taxon>Dothideomycetes</taxon>
        <taxon>Pleosporomycetidae</taxon>
        <taxon>Pleosporales</taxon>
        <taxon>Sporormiaceae</taxon>
        <taxon>Sporormia</taxon>
    </lineage>
</organism>